<sequence>MNKEGGLKVGVVGVPICAYIMLVHLPTTSPYGYSSFPKEENRDTTDL</sequence>
<accession>A0A174JLI9</accession>
<evidence type="ECO:0000256" key="2">
    <source>
        <dbReference type="SAM" id="Phobius"/>
    </source>
</evidence>
<organism evidence="3 5">
    <name type="scientific">Bacteroides caccae</name>
    <dbReference type="NCBI Taxonomy" id="47678"/>
    <lineage>
        <taxon>Bacteria</taxon>
        <taxon>Pseudomonadati</taxon>
        <taxon>Bacteroidota</taxon>
        <taxon>Bacteroidia</taxon>
        <taxon>Bacteroidales</taxon>
        <taxon>Bacteroidaceae</taxon>
        <taxon>Bacteroides</taxon>
    </lineage>
</organism>
<evidence type="ECO:0008006" key="6">
    <source>
        <dbReference type="Google" id="ProtNLM"/>
    </source>
</evidence>
<dbReference type="GeneID" id="75113780"/>
<dbReference type="AlphaFoldDB" id="A0A174JLI9"/>
<feature type="compositionally biased region" description="Basic and acidic residues" evidence="1">
    <location>
        <begin position="37"/>
        <end position="47"/>
    </location>
</feature>
<reference evidence="3 5" key="1">
    <citation type="submission" date="2015-09" db="EMBL/GenBank/DDBJ databases">
        <authorList>
            <consortium name="Pathogen Informatics"/>
        </authorList>
    </citation>
    <scope>NUCLEOTIDE SEQUENCE [LARGE SCALE GENOMIC DNA]</scope>
    <source>
        <strain evidence="3 5">2789STDY5834880</strain>
    </source>
</reference>
<evidence type="ECO:0000313" key="5">
    <source>
        <dbReference type="Proteomes" id="UP000095657"/>
    </source>
</evidence>
<gene>
    <name evidence="3" type="ORF">ERS852494_01275</name>
    <name evidence="4" type="ORF">Q4469_01760</name>
</gene>
<evidence type="ECO:0000313" key="3">
    <source>
        <dbReference type="EMBL" id="CUO98717.1"/>
    </source>
</evidence>
<dbReference type="RefSeq" id="WP_005680519.1">
    <property type="nucleotide sequence ID" value="NZ_CABMOQ010000006.1"/>
</dbReference>
<name>A0A174JLI9_9BACE</name>
<evidence type="ECO:0000256" key="1">
    <source>
        <dbReference type="SAM" id="MobiDB-lite"/>
    </source>
</evidence>
<proteinExistence type="predicted"/>
<dbReference type="Proteomes" id="UP000095657">
    <property type="component" value="Unassembled WGS sequence"/>
</dbReference>
<keyword evidence="2" id="KW-0472">Membrane</keyword>
<keyword evidence="2" id="KW-0812">Transmembrane</keyword>
<evidence type="ECO:0000313" key="4">
    <source>
        <dbReference type="EMBL" id="MDO6356434.1"/>
    </source>
</evidence>
<dbReference type="EMBL" id="CZAI01000002">
    <property type="protein sequence ID" value="CUO98717.1"/>
    <property type="molecule type" value="Genomic_DNA"/>
</dbReference>
<reference evidence="4" key="2">
    <citation type="submission" date="2023-07" db="EMBL/GenBank/DDBJ databases">
        <title>Whole Genome Sequencing of Colonoscopy isolates.</title>
        <authorList>
            <person name="Surve S.V."/>
            <person name="Valls R.A."/>
            <person name="Barrak K.E."/>
            <person name="Gardner T.B."/>
            <person name="O'Toole G.A."/>
        </authorList>
    </citation>
    <scope>NUCLEOTIDE SEQUENCE</scope>
    <source>
        <strain evidence="4">GP0119</strain>
    </source>
</reference>
<keyword evidence="2" id="KW-1133">Transmembrane helix</keyword>
<protein>
    <recommendedName>
        <fullName evidence="6">Transmembrane protein</fullName>
    </recommendedName>
</protein>
<feature type="region of interest" description="Disordered" evidence="1">
    <location>
        <begin position="28"/>
        <end position="47"/>
    </location>
</feature>
<dbReference type="EMBL" id="JAUONL010000001">
    <property type="protein sequence ID" value="MDO6356434.1"/>
    <property type="molecule type" value="Genomic_DNA"/>
</dbReference>
<dbReference type="Proteomes" id="UP001170023">
    <property type="component" value="Unassembled WGS sequence"/>
</dbReference>
<feature type="transmembrane region" description="Helical" evidence="2">
    <location>
        <begin position="7"/>
        <end position="25"/>
    </location>
</feature>